<dbReference type="AlphaFoldDB" id="Q2HHE7"/>
<dbReference type="VEuPathDB" id="FungiDB:CHGG_00357"/>
<dbReference type="EMBL" id="CH408029">
    <property type="protein sequence ID" value="EAQ92122.1"/>
    <property type="molecule type" value="Genomic_DNA"/>
</dbReference>
<accession>Q2HHE7</accession>
<dbReference type="SUPFAM" id="SSF53335">
    <property type="entry name" value="S-adenosyl-L-methionine-dependent methyltransferases"/>
    <property type="match status" value="1"/>
</dbReference>
<dbReference type="OrthoDB" id="2013972at2759"/>
<evidence type="ECO:0000313" key="3">
    <source>
        <dbReference type="Proteomes" id="UP000001056"/>
    </source>
</evidence>
<sequence length="481" mass="54514">MSSPAHPTSPPPVPTDPGPDNDEPLVADDSLASSSTSLASSVMRFRHENGRSYHGWKPERGYILPSDEQESDRLDMQHHIFYLTLDGALHICPAGKEGAPLKRVLDAGTGTGIWAMDFGTAPSETRCPCNLSPGGWLELCDITFPTLCDDGTLSPDAPLSQWNDHVIRAGHMLGHSIESAKHYRQQMLDAGFVNVQSKLYKWPINAWPKDVRYKEIGMWSEHNFCGGMYGLSVALFTRALGWSAEELEVFLVGVRKDLRNRQIHAYWPIKASYLGKAKYFAARLTPGILVKTYGYLSSGLLFSHSDSELSLHDIRLLLTPAVVRWSPDDKPNERKLTDNIKSIYGDDVDPFGLEWQEARTRFMNDQKNCKFRVLQHMEKLLNTHAEHPEYANILNGELPVSRDYLKRMADAAWAEESFYKVWTYMEGRLDFKRSSKLGQYYIRMEAVAIVAIITNCWVEPGGEHGCRLQWLYVAIRRLGEY</sequence>
<dbReference type="eggNOG" id="ENOG502QSKG">
    <property type="taxonomic scope" value="Eukaryota"/>
</dbReference>
<dbReference type="GeneID" id="4387778"/>
<name>Q2HHE7_CHAGB</name>
<keyword evidence="3" id="KW-1185">Reference proteome</keyword>
<dbReference type="RefSeq" id="XP_001219578.1">
    <property type="nucleotide sequence ID" value="XM_001219577.1"/>
</dbReference>
<evidence type="ECO:0000256" key="1">
    <source>
        <dbReference type="SAM" id="MobiDB-lite"/>
    </source>
</evidence>
<reference evidence="3" key="1">
    <citation type="journal article" date="2015" name="Genome Announc.">
        <title>Draft genome sequence of the cellulolytic fungus Chaetomium globosum.</title>
        <authorList>
            <person name="Cuomo C.A."/>
            <person name="Untereiner W.A."/>
            <person name="Ma L.-J."/>
            <person name="Grabherr M."/>
            <person name="Birren B.W."/>
        </authorList>
    </citation>
    <scope>NUCLEOTIDE SEQUENCE [LARGE SCALE GENOMIC DNA]</scope>
    <source>
        <strain evidence="3">ATCC 6205 / CBS 148.51 / DSM 1962 / NBRC 6347 / NRRL 1970</strain>
    </source>
</reference>
<evidence type="ECO:0000313" key="2">
    <source>
        <dbReference type="EMBL" id="EAQ92122.1"/>
    </source>
</evidence>
<dbReference type="InParanoid" id="Q2HHE7"/>
<gene>
    <name evidence="2" type="ORF">CHGG_00357</name>
</gene>
<protein>
    <recommendedName>
        <fullName evidence="4">Methyltransferase domain-containing protein</fullName>
    </recommendedName>
</protein>
<feature type="region of interest" description="Disordered" evidence="1">
    <location>
        <begin position="1"/>
        <end position="35"/>
    </location>
</feature>
<organism evidence="2 3">
    <name type="scientific">Chaetomium globosum (strain ATCC 6205 / CBS 148.51 / DSM 1962 / NBRC 6347 / NRRL 1970)</name>
    <name type="common">Soil fungus</name>
    <dbReference type="NCBI Taxonomy" id="306901"/>
    <lineage>
        <taxon>Eukaryota</taxon>
        <taxon>Fungi</taxon>
        <taxon>Dikarya</taxon>
        <taxon>Ascomycota</taxon>
        <taxon>Pezizomycotina</taxon>
        <taxon>Sordariomycetes</taxon>
        <taxon>Sordariomycetidae</taxon>
        <taxon>Sordariales</taxon>
        <taxon>Chaetomiaceae</taxon>
        <taxon>Chaetomium</taxon>
    </lineage>
</organism>
<feature type="compositionally biased region" description="Pro residues" evidence="1">
    <location>
        <begin position="7"/>
        <end position="17"/>
    </location>
</feature>
<proteinExistence type="predicted"/>
<dbReference type="HOGENOM" id="CLU_567400_0_0_1"/>
<dbReference type="Proteomes" id="UP000001056">
    <property type="component" value="Unassembled WGS sequence"/>
</dbReference>
<dbReference type="InterPro" id="IPR029063">
    <property type="entry name" value="SAM-dependent_MTases_sf"/>
</dbReference>
<evidence type="ECO:0008006" key="4">
    <source>
        <dbReference type="Google" id="ProtNLM"/>
    </source>
</evidence>